<gene>
    <name evidence="2" type="ORF">ACFQ07_20155</name>
</gene>
<name>A0ABW3CJS9_9ACTN</name>
<keyword evidence="1" id="KW-0472">Membrane</keyword>
<proteinExistence type="predicted"/>
<accession>A0ABW3CJS9</accession>
<organism evidence="2 3">
    <name type="scientific">Actinomadura adrarensis</name>
    <dbReference type="NCBI Taxonomy" id="1819600"/>
    <lineage>
        <taxon>Bacteria</taxon>
        <taxon>Bacillati</taxon>
        <taxon>Actinomycetota</taxon>
        <taxon>Actinomycetes</taxon>
        <taxon>Streptosporangiales</taxon>
        <taxon>Thermomonosporaceae</taxon>
        <taxon>Actinomadura</taxon>
    </lineage>
</organism>
<protein>
    <recommendedName>
        <fullName evidence="4">MFS transporter</fullName>
    </recommendedName>
</protein>
<evidence type="ECO:0008006" key="4">
    <source>
        <dbReference type="Google" id="ProtNLM"/>
    </source>
</evidence>
<dbReference type="InterPro" id="IPR036259">
    <property type="entry name" value="MFS_trans_sf"/>
</dbReference>
<feature type="non-terminal residue" evidence="2">
    <location>
        <position position="1"/>
    </location>
</feature>
<comment type="caution">
    <text evidence="2">The sequence shown here is derived from an EMBL/GenBank/DDBJ whole genome shotgun (WGS) entry which is preliminary data.</text>
</comment>
<keyword evidence="1" id="KW-1133">Transmembrane helix</keyword>
<evidence type="ECO:0000256" key="1">
    <source>
        <dbReference type="SAM" id="Phobius"/>
    </source>
</evidence>
<dbReference type="Proteomes" id="UP001597083">
    <property type="component" value="Unassembled WGS sequence"/>
</dbReference>
<dbReference type="EMBL" id="JBHTIR010003026">
    <property type="protein sequence ID" value="MFD0854561.1"/>
    <property type="molecule type" value="Genomic_DNA"/>
</dbReference>
<evidence type="ECO:0000313" key="3">
    <source>
        <dbReference type="Proteomes" id="UP001597083"/>
    </source>
</evidence>
<evidence type="ECO:0000313" key="2">
    <source>
        <dbReference type="EMBL" id="MFD0854561.1"/>
    </source>
</evidence>
<feature type="transmembrane region" description="Helical" evidence="1">
    <location>
        <begin position="61"/>
        <end position="79"/>
    </location>
</feature>
<reference evidence="3" key="1">
    <citation type="journal article" date="2019" name="Int. J. Syst. Evol. Microbiol.">
        <title>The Global Catalogue of Microorganisms (GCM) 10K type strain sequencing project: providing services to taxonomists for standard genome sequencing and annotation.</title>
        <authorList>
            <consortium name="The Broad Institute Genomics Platform"/>
            <consortium name="The Broad Institute Genome Sequencing Center for Infectious Disease"/>
            <person name="Wu L."/>
            <person name="Ma J."/>
        </authorList>
    </citation>
    <scope>NUCLEOTIDE SEQUENCE [LARGE SCALE GENOMIC DNA]</scope>
    <source>
        <strain evidence="3">JCM 31696</strain>
    </source>
</reference>
<feature type="transmembrane region" description="Helical" evidence="1">
    <location>
        <begin position="21"/>
        <end position="45"/>
    </location>
</feature>
<keyword evidence="3" id="KW-1185">Reference proteome</keyword>
<keyword evidence="1" id="KW-0812">Transmembrane</keyword>
<dbReference type="SUPFAM" id="SSF103473">
    <property type="entry name" value="MFS general substrate transporter"/>
    <property type="match status" value="1"/>
</dbReference>
<sequence>PGSMVGFDFARSFNPPSRMGTATGIVNAGGFTAALLCILLIGIVLDAVSGGNAFTPEAFRVAWTVQALFWTIGITGILVSRRKARRLLTEENLGVQTAPGPVPAGRTSE</sequence>